<dbReference type="EMBL" id="PCSD01000025">
    <property type="protein sequence ID" value="PIP34024.1"/>
    <property type="molecule type" value="Genomic_DNA"/>
</dbReference>
<feature type="chain" id="PRO_5013607617" description="Cohesin domain-containing protein" evidence="3">
    <location>
        <begin position="29"/>
        <end position="585"/>
    </location>
</feature>
<dbReference type="Proteomes" id="UP000230729">
    <property type="component" value="Unassembled WGS sequence"/>
</dbReference>
<evidence type="ECO:0000313" key="6">
    <source>
        <dbReference type="Proteomes" id="UP000230729"/>
    </source>
</evidence>
<organism evidence="5 6">
    <name type="scientific">Candidatus Falkowbacteria bacterium CG23_combo_of_CG06-09_8_20_14_all_49_15</name>
    <dbReference type="NCBI Taxonomy" id="1974572"/>
    <lineage>
        <taxon>Bacteria</taxon>
        <taxon>Candidatus Falkowiibacteriota</taxon>
    </lineage>
</organism>
<evidence type="ECO:0000256" key="1">
    <source>
        <dbReference type="SAM" id="MobiDB-lite"/>
    </source>
</evidence>
<evidence type="ECO:0000256" key="2">
    <source>
        <dbReference type="SAM" id="Phobius"/>
    </source>
</evidence>
<feature type="domain" description="Cohesin" evidence="4">
    <location>
        <begin position="44"/>
        <end position="148"/>
    </location>
</feature>
<dbReference type="Pfam" id="PF00963">
    <property type="entry name" value="Cohesin"/>
    <property type="match status" value="1"/>
</dbReference>
<dbReference type="CDD" id="cd08547">
    <property type="entry name" value="Type_II_cohesin"/>
    <property type="match status" value="1"/>
</dbReference>
<keyword evidence="3" id="KW-0732">Signal</keyword>
<proteinExistence type="predicted"/>
<evidence type="ECO:0000313" key="5">
    <source>
        <dbReference type="EMBL" id="PIP34024.1"/>
    </source>
</evidence>
<evidence type="ECO:0000256" key="3">
    <source>
        <dbReference type="SAM" id="SignalP"/>
    </source>
</evidence>
<accession>A0A2G9ZLK8</accession>
<keyword evidence="2" id="KW-0472">Membrane</keyword>
<dbReference type="Gene3D" id="2.60.40.680">
    <property type="match status" value="1"/>
</dbReference>
<comment type="caution">
    <text evidence="5">The sequence shown here is derived from an EMBL/GenBank/DDBJ whole genome shotgun (WGS) entry which is preliminary data.</text>
</comment>
<dbReference type="AlphaFoldDB" id="A0A2G9ZLK8"/>
<keyword evidence="2" id="KW-1133">Transmembrane helix</keyword>
<dbReference type="InterPro" id="IPR008965">
    <property type="entry name" value="CBM2/CBM3_carb-bd_dom_sf"/>
</dbReference>
<reference evidence="5 6" key="1">
    <citation type="submission" date="2017-09" db="EMBL/GenBank/DDBJ databases">
        <title>Depth-based differentiation of microbial function through sediment-hosted aquifers and enrichment of novel symbionts in the deep terrestrial subsurface.</title>
        <authorList>
            <person name="Probst A.J."/>
            <person name="Ladd B."/>
            <person name="Jarett J.K."/>
            <person name="Geller-Mcgrath D.E."/>
            <person name="Sieber C.M."/>
            <person name="Emerson J.B."/>
            <person name="Anantharaman K."/>
            <person name="Thomas B.C."/>
            <person name="Malmstrom R."/>
            <person name="Stieglmeier M."/>
            <person name="Klingl A."/>
            <person name="Woyke T."/>
            <person name="Ryan C.M."/>
            <person name="Banfield J.F."/>
        </authorList>
    </citation>
    <scope>NUCLEOTIDE SEQUENCE [LARGE SCALE GENOMIC DNA]</scope>
    <source>
        <strain evidence="5">CG23_combo_of_CG06-09_8_20_14_all_49_15</strain>
    </source>
</reference>
<feature type="region of interest" description="Disordered" evidence="1">
    <location>
        <begin position="171"/>
        <end position="190"/>
    </location>
</feature>
<feature type="transmembrane region" description="Helical" evidence="2">
    <location>
        <begin position="481"/>
        <end position="505"/>
    </location>
</feature>
<gene>
    <name evidence="5" type="ORF">COX22_01195</name>
</gene>
<name>A0A2G9ZLK8_9BACT</name>
<dbReference type="SUPFAM" id="SSF49384">
    <property type="entry name" value="Carbohydrate-binding domain"/>
    <property type="match status" value="1"/>
</dbReference>
<dbReference type="GO" id="GO:0030246">
    <property type="term" value="F:carbohydrate binding"/>
    <property type="evidence" value="ECO:0007669"/>
    <property type="project" value="InterPro"/>
</dbReference>
<protein>
    <recommendedName>
        <fullName evidence="4">Cohesin domain-containing protein</fullName>
    </recommendedName>
</protein>
<dbReference type="InterPro" id="IPR002102">
    <property type="entry name" value="Cohesin_dom"/>
</dbReference>
<keyword evidence="2" id="KW-0812">Transmembrane</keyword>
<feature type="signal peptide" evidence="3">
    <location>
        <begin position="1"/>
        <end position="28"/>
    </location>
</feature>
<sequence>MLKKLLAGAGVFCLCVSLFASGTPPAAAAGASLFFSPGSGTKTINTNFSVSVKINTGGETINAAQGALSFDPAVLEAVSVSRSGSIFNLWTTEPAANNKNGTIDFGGGVPQPGYAGAAGTVFSITFKAKKAGSAAVRFSAGAILANDGKGTNILASLGGANFTIAPAQAAPVPAEKKTGETPPPPVKTEPDAPYNLPVITSATHPDQNAWYNKSEARLAWVLPPDTAAISLTLDREPDTAAPTGEAIDPVAEKEYPELTDGLWYFHLRFKDKKKWGTTEHYRLMIDTKPPAPIDLRLEEKAEGEWPLLRFKSFDDGSGLLVYELIMNSLQEKARQIAPEVGEMVLDNLEIGEHSALVKAIDKAGNERVAVIDFAIKPLPAPVITDFTANLKPGEHFFLSGRSLPEAQIKISVLDEAGRIAVGASSADKSGNWFYVHQAHLPRGRYFVWAEATNANGLKSNLSEKPSFVVSPPAFAIFGDFLINYFTLIMSLLFLIVLIIALFVYIARAWRRRLRKETFEIEDVLRRHLGDLAKGLEADFSVLGRARGLEAQKKERLAILESAKSRINAAQEKIGKEVKDVEEILK</sequence>
<evidence type="ECO:0000259" key="4">
    <source>
        <dbReference type="Pfam" id="PF00963"/>
    </source>
</evidence>
<dbReference type="GO" id="GO:0000272">
    <property type="term" value="P:polysaccharide catabolic process"/>
    <property type="evidence" value="ECO:0007669"/>
    <property type="project" value="InterPro"/>
</dbReference>